<evidence type="ECO:0000313" key="4">
    <source>
        <dbReference type="Proteomes" id="UP000465302"/>
    </source>
</evidence>
<evidence type="ECO:0000256" key="2">
    <source>
        <dbReference type="SAM" id="SignalP"/>
    </source>
</evidence>
<accession>A0A7I9W453</accession>
<reference evidence="3 4" key="1">
    <citation type="journal article" date="2019" name="Emerg. Microbes Infect.">
        <title>Comprehensive subspecies identification of 175 nontuberculous mycobacteria species based on 7547 genomic profiles.</title>
        <authorList>
            <person name="Matsumoto Y."/>
            <person name="Kinjo T."/>
            <person name="Motooka D."/>
            <person name="Nabeya D."/>
            <person name="Jung N."/>
            <person name="Uechi K."/>
            <person name="Horii T."/>
            <person name="Iida T."/>
            <person name="Fujita J."/>
            <person name="Nakamura S."/>
        </authorList>
    </citation>
    <scope>NUCLEOTIDE SEQUENCE [LARGE SCALE GENOMIC DNA]</scope>
    <source>
        <strain evidence="3 4">JCM 6377</strain>
    </source>
</reference>
<dbReference type="PROSITE" id="PS51257">
    <property type="entry name" value="PROKAR_LIPOPROTEIN"/>
    <property type="match status" value="1"/>
</dbReference>
<evidence type="ECO:0000256" key="1">
    <source>
        <dbReference type="SAM" id="MobiDB-lite"/>
    </source>
</evidence>
<protein>
    <submittedName>
        <fullName evidence="3">Putative lipoprotein LppJ</fullName>
    </submittedName>
</protein>
<feature type="signal peptide" evidence="2">
    <location>
        <begin position="1"/>
        <end position="20"/>
    </location>
</feature>
<keyword evidence="2" id="KW-0732">Signal</keyword>
<proteinExistence type="predicted"/>
<evidence type="ECO:0000313" key="3">
    <source>
        <dbReference type="EMBL" id="GFG52471.1"/>
    </source>
</evidence>
<dbReference type="AlphaFoldDB" id="A0A7I9W453"/>
<name>A0A7I9W453_MYCAG</name>
<dbReference type="EMBL" id="BLKS01000001">
    <property type="protein sequence ID" value="GFG52471.1"/>
    <property type="molecule type" value="Genomic_DNA"/>
</dbReference>
<gene>
    <name evidence="3" type="primary">lppJ_2</name>
    <name evidence="3" type="ORF">MAGR_39120</name>
</gene>
<keyword evidence="3" id="KW-0449">Lipoprotein</keyword>
<dbReference type="Proteomes" id="UP000465302">
    <property type="component" value="Unassembled WGS sequence"/>
</dbReference>
<feature type="chain" id="PRO_5039489545" evidence="2">
    <location>
        <begin position="21"/>
        <end position="183"/>
    </location>
</feature>
<organism evidence="3 4">
    <name type="scientific">Mycolicibacterium agri</name>
    <name type="common">Mycobacterium agri</name>
    <dbReference type="NCBI Taxonomy" id="36811"/>
    <lineage>
        <taxon>Bacteria</taxon>
        <taxon>Bacillati</taxon>
        <taxon>Actinomycetota</taxon>
        <taxon>Actinomycetes</taxon>
        <taxon>Mycobacteriales</taxon>
        <taxon>Mycobacteriaceae</taxon>
        <taxon>Mycolicibacterium</taxon>
    </lineage>
</organism>
<sequence>MRTKRIQRAAAMLALTASLGGCYMVPGHSQRQSTPSPKPEPVQPMSNEDTMRQVIDPARQIVKANGLQDVFAGFTFEACNDQGEPPYRGRLEMSFSVPRGIEPKNYIKQIAKTMVQQGWIDGPPPGRRAFGTLIHTDQVWAIMGPHPVSHEDGSVQLYGECRNMVNHRDDPEKDFNVTDRVVS</sequence>
<comment type="caution">
    <text evidence="3">The sequence shown here is derived from an EMBL/GenBank/DDBJ whole genome shotgun (WGS) entry which is preliminary data.</text>
</comment>
<feature type="region of interest" description="Disordered" evidence="1">
    <location>
        <begin position="26"/>
        <end position="46"/>
    </location>
</feature>